<reference evidence="1 2" key="1">
    <citation type="submission" date="2024-01" db="EMBL/GenBank/DDBJ databases">
        <title>Genome assemblies of Stephania.</title>
        <authorList>
            <person name="Yang L."/>
        </authorList>
    </citation>
    <scope>NUCLEOTIDE SEQUENCE [LARGE SCALE GENOMIC DNA]</scope>
    <source>
        <strain evidence="1">YNDBR</strain>
        <tissue evidence="1">Leaf</tissue>
    </source>
</reference>
<protein>
    <submittedName>
        <fullName evidence="1">Uncharacterized protein</fullName>
    </submittedName>
</protein>
<dbReference type="Proteomes" id="UP001420932">
    <property type="component" value="Unassembled WGS sequence"/>
</dbReference>
<evidence type="ECO:0000313" key="1">
    <source>
        <dbReference type="EMBL" id="KAK9087568.1"/>
    </source>
</evidence>
<dbReference type="EMBL" id="JBBNAF010000013">
    <property type="protein sequence ID" value="KAK9087568.1"/>
    <property type="molecule type" value="Genomic_DNA"/>
</dbReference>
<sequence>MNLLQVFHNVAQMKAKPLDHYKYQSLNYFYPNKIEKHESLSRRSNYCTLHFHI</sequence>
<accession>A0AAP0HGI0</accession>
<keyword evidence="2" id="KW-1185">Reference proteome</keyword>
<proteinExistence type="predicted"/>
<evidence type="ECO:0000313" key="2">
    <source>
        <dbReference type="Proteomes" id="UP001420932"/>
    </source>
</evidence>
<gene>
    <name evidence="1" type="ORF">Syun_029962</name>
</gene>
<organism evidence="1 2">
    <name type="scientific">Stephania yunnanensis</name>
    <dbReference type="NCBI Taxonomy" id="152371"/>
    <lineage>
        <taxon>Eukaryota</taxon>
        <taxon>Viridiplantae</taxon>
        <taxon>Streptophyta</taxon>
        <taxon>Embryophyta</taxon>
        <taxon>Tracheophyta</taxon>
        <taxon>Spermatophyta</taxon>
        <taxon>Magnoliopsida</taxon>
        <taxon>Ranunculales</taxon>
        <taxon>Menispermaceae</taxon>
        <taxon>Menispermoideae</taxon>
        <taxon>Cissampelideae</taxon>
        <taxon>Stephania</taxon>
    </lineage>
</organism>
<name>A0AAP0HGI0_9MAGN</name>
<comment type="caution">
    <text evidence="1">The sequence shown here is derived from an EMBL/GenBank/DDBJ whole genome shotgun (WGS) entry which is preliminary data.</text>
</comment>
<dbReference type="AlphaFoldDB" id="A0AAP0HGI0"/>